<proteinExistence type="predicted"/>
<name>V6HUB7_9LEPT</name>
<accession>V6HUB7</accession>
<evidence type="ECO:0000313" key="2">
    <source>
        <dbReference type="Proteomes" id="UP000018719"/>
    </source>
</evidence>
<dbReference type="STRING" id="1049790.LEP1GSC047_2746"/>
<organism evidence="1 2">
    <name type="scientific">Leptospira inadai serovar Lyme str. 10</name>
    <dbReference type="NCBI Taxonomy" id="1049790"/>
    <lineage>
        <taxon>Bacteria</taxon>
        <taxon>Pseudomonadati</taxon>
        <taxon>Spirochaetota</taxon>
        <taxon>Spirochaetia</taxon>
        <taxon>Leptospirales</taxon>
        <taxon>Leptospiraceae</taxon>
        <taxon>Leptospira</taxon>
    </lineage>
</organism>
<comment type="caution">
    <text evidence="1">The sequence shown here is derived from an EMBL/GenBank/DDBJ whole genome shotgun (WGS) entry which is preliminary data.</text>
</comment>
<protein>
    <submittedName>
        <fullName evidence="1">Uncharacterized protein</fullName>
    </submittedName>
</protein>
<dbReference type="EMBL" id="AHMM02000017">
    <property type="protein sequence ID" value="EQA36344.1"/>
    <property type="molecule type" value="Genomic_DNA"/>
</dbReference>
<gene>
    <name evidence="1" type="ORF">LEP1GSC047_2746</name>
</gene>
<sequence length="45" mass="5305">MEAVLQKQFHNTKYVYCQQSSQKAYVGTPTQNLERKRVSKKIELC</sequence>
<dbReference type="AlphaFoldDB" id="V6HUB7"/>
<dbReference type="Proteomes" id="UP000018719">
    <property type="component" value="Unassembled WGS sequence"/>
</dbReference>
<evidence type="ECO:0000313" key="1">
    <source>
        <dbReference type="EMBL" id="EQA36344.1"/>
    </source>
</evidence>
<reference evidence="1 2" key="1">
    <citation type="submission" date="2013-05" db="EMBL/GenBank/DDBJ databases">
        <authorList>
            <person name="Harkins D.M."/>
            <person name="Durkin A.S."/>
            <person name="Brinkac L.M."/>
            <person name="Haft D.H."/>
            <person name="Selengut J.D."/>
            <person name="Sanka R."/>
            <person name="DePew J."/>
            <person name="Purushe J."/>
            <person name="Hartskeerl R.A."/>
            <person name="Ahmed A."/>
            <person name="van der Linden H."/>
            <person name="Goris M.G.A."/>
            <person name="Vinetz J.M."/>
            <person name="Sutton G.G."/>
            <person name="Nierman W.C."/>
            <person name="Fouts D.E."/>
        </authorList>
    </citation>
    <scope>NUCLEOTIDE SEQUENCE [LARGE SCALE GENOMIC DNA]</scope>
    <source>
        <strain evidence="1 2">10</strain>
    </source>
</reference>